<gene>
    <name evidence="1" type="ORF">SAMN04488115_106148</name>
</gene>
<organism evidence="1 2">
    <name type="scientific">Bosea lathyri</name>
    <dbReference type="NCBI Taxonomy" id="1036778"/>
    <lineage>
        <taxon>Bacteria</taxon>
        <taxon>Pseudomonadati</taxon>
        <taxon>Pseudomonadota</taxon>
        <taxon>Alphaproteobacteria</taxon>
        <taxon>Hyphomicrobiales</taxon>
        <taxon>Boseaceae</taxon>
        <taxon>Bosea</taxon>
    </lineage>
</organism>
<accession>A0A1H6AUN5</accession>
<keyword evidence="2" id="KW-1185">Reference proteome</keyword>
<sequence>MAEIGDREGGEARAAAGSAMLLLQLAAAQAEIGPFARRGRETPGVAAQHYRTASCAAVAWRWPNRRLT</sequence>
<dbReference type="RefSeq" id="WP_103873432.1">
    <property type="nucleotide sequence ID" value="NZ_FNUY01000006.1"/>
</dbReference>
<dbReference type="EMBL" id="FNUY01000006">
    <property type="protein sequence ID" value="SEG52112.1"/>
    <property type="molecule type" value="Genomic_DNA"/>
</dbReference>
<dbReference type="OrthoDB" id="8162495at2"/>
<evidence type="ECO:0000313" key="1">
    <source>
        <dbReference type="EMBL" id="SEG52112.1"/>
    </source>
</evidence>
<proteinExistence type="predicted"/>
<reference evidence="1 2" key="1">
    <citation type="submission" date="2016-10" db="EMBL/GenBank/DDBJ databases">
        <authorList>
            <person name="de Groot N.N."/>
        </authorList>
    </citation>
    <scope>NUCLEOTIDE SEQUENCE [LARGE SCALE GENOMIC DNA]</scope>
    <source>
        <strain evidence="1 2">DSM 26656</strain>
    </source>
</reference>
<dbReference type="AlphaFoldDB" id="A0A1H6AUN5"/>
<name>A0A1H6AUN5_9HYPH</name>
<evidence type="ECO:0000313" key="2">
    <source>
        <dbReference type="Proteomes" id="UP000236743"/>
    </source>
</evidence>
<protein>
    <submittedName>
        <fullName evidence="1">Uncharacterized protein</fullName>
    </submittedName>
</protein>
<dbReference type="Proteomes" id="UP000236743">
    <property type="component" value="Unassembled WGS sequence"/>
</dbReference>